<comment type="domain">
    <text evidence="5">Consists of three domains, a large central CORE domain and two small peripheral domains, NMPbind and LID, which undergo movements during catalysis. The LID domain closes over the site of phosphoryl transfer upon ATP binding. Assembling and dissambling the active center during each catalytic cycle provides an effective means to prevent ATP hydrolysis.</text>
</comment>
<feature type="binding site" evidence="5">
    <location>
        <begin position="11"/>
        <end position="16"/>
    </location>
    <ligand>
        <name>ATP</name>
        <dbReference type="ChEBI" id="CHEBI:30616"/>
    </ligand>
</feature>
<dbReference type="PRINTS" id="PR00094">
    <property type="entry name" value="ADENYLTKNASE"/>
</dbReference>
<feature type="region of interest" description="NMP" evidence="5">
    <location>
        <begin position="31"/>
        <end position="60"/>
    </location>
</feature>
<gene>
    <name evidence="5" type="primary">adk</name>
    <name evidence="8" type="ORF">SAMN06295967_102108</name>
</gene>
<keyword evidence="4 5" id="KW-0418">Kinase</keyword>
<feature type="binding site" evidence="5">
    <location>
        <position position="32"/>
    </location>
    <ligand>
        <name>AMP</name>
        <dbReference type="ChEBI" id="CHEBI:456215"/>
    </ligand>
</feature>
<dbReference type="NCBIfam" id="NF011105">
    <property type="entry name" value="PRK14532.1"/>
    <property type="match status" value="1"/>
</dbReference>
<comment type="catalytic activity">
    <reaction evidence="5 7">
        <text>AMP + ATP = 2 ADP</text>
        <dbReference type="Rhea" id="RHEA:12973"/>
        <dbReference type="ChEBI" id="CHEBI:30616"/>
        <dbReference type="ChEBI" id="CHEBI:456215"/>
        <dbReference type="ChEBI" id="CHEBI:456216"/>
        <dbReference type="EC" id="2.7.4.3"/>
    </reaction>
</comment>
<dbReference type="SUPFAM" id="SSF52540">
    <property type="entry name" value="P-loop containing nucleoside triphosphate hydrolases"/>
    <property type="match status" value="1"/>
</dbReference>
<keyword evidence="1 5" id="KW-0808">Transferase</keyword>
<keyword evidence="9" id="KW-1185">Reference proteome</keyword>
<dbReference type="EMBL" id="FZOK01000002">
    <property type="protein sequence ID" value="SNS02527.1"/>
    <property type="molecule type" value="Genomic_DNA"/>
</dbReference>
<sequence>MLNIVLFGPPGAGKGTQSEKLIEKYNLTHLSTGDLFRKHLGEGTDLGKLAQKFMNEGRLVPDEVVIGMVQEKIKSTPNSKGFIFDGFPRTVAQAEALDVMLKALGMKISGMIALDVPEEVLKERIRERGKTSGRVDDQDEAKIATRIKVYLDETLPVAGFYEKQGKLTKVYGVGTIDEIFENIAEVIDQY</sequence>
<keyword evidence="2 5" id="KW-0545">Nucleotide biosynthesis</keyword>
<dbReference type="NCBIfam" id="NF011100">
    <property type="entry name" value="PRK14527.1"/>
    <property type="match status" value="1"/>
</dbReference>
<accession>A0A239B3S4</accession>
<dbReference type="NCBIfam" id="NF001381">
    <property type="entry name" value="PRK00279.1-3"/>
    <property type="match status" value="1"/>
</dbReference>
<dbReference type="CDD" id="cd01428">
    <property type="entry name" value="ADK"/>
    <property type="match status" value="1"/>
</dbReference>
<dbReference type="RefSeq" id="WP_089237654.1">
    <property type="nucleotide sequence ID" value="NZ_FZOK01000002.1"/>
</dbReference>
<keyword evidence="5" id="KW-0963">Cytoplasm</keyword>
<feature type="binding site" evidence="5">
    <location>
        <begin position="58"/>
        <end position="60"/>
    </location>
    <ligand>
        <name>AMP</name>
        <dbReference type="ChEBI" id="CHEBI:456215"/>
    </ligand>
</feature>
<dbReference type="EC" id="2.7.4.3" evidence="5 7"/>
<dbReference type="AlphaFoldDB" id="A0A239B3S4"/>
<comment type="subcellular location">
    <subcellularLocation>
        <location evidence="5 7">Cytoplasm</location>
    </subcellularLocation>
</comment>
<evidence type="ECO:0000256" key="7">
    <source>
        <dbReference type="RuleBase" id="RU003331"/>
    </source>
</evidence>
<dbReference type="Pfam" id="PF00406">
    <property type="entry name" value="ADK"/>
    <property type="match status" value="1"/>
</dbReference>
<evidence type="ECO:0000256" key="1">
    <source>
        <dbReference type="ARBA" id="ARBA00022679"/>
    </source>
</evidence>
<dbReference type="InterPro" id="IPR033690">
    <property type="entry name" value="Adenylat_kinase_CS"/>
</dbReference>
<dbReference type="InterPro" id="IPR027417">
    <property type="entry name" value="P-loop_NTPase"/>
</dbReference>
<dbReference type="OrthoDB" id="9805030at2"/>
<keyword evidence="5 7" id="KW-0067">ATP-binding</keyword>
<feature type="binding site" evidence="5">
    <location>
        <position position="134"/>
    </location>
    <ligand>
        <name>AMP</name>
        <dbReference type="ChEBI" id="CHEBI:456215"/>
    </ligand>
</feature>
<dbReference type="GO" id="GO:0005737">
    <property type="term" value="C:cytoplasm"/>
    <property type="evidence" value="ECO:0007669"/>
    <property type="project" value="UniProtKB-SubCell"/>
</dbReference>
<feature type="binding site" evidence="5">
    <location>
        <begin position="86"/>
        <end position="89"/>
    </location>
    <ligand>
        <name>AMP</name>
        <dbReference type="ChEBI" id="CHEBI:456215"/>
    </ligand>
</feature>
<dbReference type="GO" id="GO:0044209">
    <property type="term" value="P:AMP salvage"/>
    <property type="evidence" value="ECO:0007669"/>
    <property type="project" value="UniProtKB-UniRule"/>
</dbReference>
<dbReference type="HAMAP" id="MF_00235">
    <property type="entry name" value="Adenylate_kinase_Adk"/>
    <property type="match status" value="1"/>
</dbReference>
<keyword evidence="3 5" id="KW-0547">Nucleotide-binding</keyword>
<evidence type="ECO:0000256" key="4">
    <source>
        <dbReference type="ARBA" id="ARBA00022777"/>
    </source>
</evidence>
<comment type="caution">
    <text evidence="5">Lacks conserved residue(s) required for the propagation of feature annotation.</text>
</comment>
<reference evidence="9" key="1">
    <citation type="submission" date="2017-06" db="EMBL/GenBank/DDBJ databases">
        <authorList>
            <person name="Varghese N."/>
            <person name="Submissions S."/>
        </authorList>
    </citation>
    <scope>NUCLEOTIDE SEQUENCE [LARGE SCALE GENOMIC DNA]</scope>
    <source>
        <strain evidence="9">5C</strain>
    </source>
</reference>
<dbReference type="UniPathway" id="UPA00588">
    <property type="reaction ID" value="UER00649"/>
</dbReference>
<comment type="pathway">
    <text evidence="5">Purine metabolism; AMP biosynthesis via salvage pathway; AMP from ADP: step 1/1.</text>
</comment>
<dbReference type="NCBIfam" id="NF011104">
    <property type="entry name" value="PRK14531.1"/>
    <property type="match status" value="1"/>
</dbReference>
<dbReference type="GO" id="GO:0004017">
    <property type="term" value="F:AMP kinase activity"/>
    <property type="evidence" value="ECO:0007669"/>
    <property type="project" value="UniProtKB-UniRule"/>
</dbReference>
<dbReference type="PANTHER" id="PTHR23359">
    <property type="entry name" value="NUCLEOTIDE KINASE"/>
    <property type="match status" value="1"/>
</dbReference>
<dbReference type="Gene3D" id="3.40.50.300">
    <property type="entry name" value="P-loop containing nucleotide triphosphate hydrolases"/>
    <property type="match status" value="1"/>
</dbReference>
<evidence type="ECO:0000256" key="3">
    <source>
        <dbReference type="ARBA" id="ARBA00022741"/>
    </source>
</evidence>
<proteinExistence type="inferred from homology"/>
<feature type="binding site" evidence="5">
    <location>
        <position position="146"/>
    </location>
    <ligand>
        <name>AMP</name>
        <dbReference type="ChEBI" id="CHEBI:456215"/>
    </ligand>
</feature>
<comment type="subunit">
    <text evidence="5 7">Monomer.</text>
</comment>
<dbReference type="GO" id="GO:0005524">
    <property type="term" value="F:ATP binding"/>
    <property type="evidence" value="ECO:0007669"/>
    <property type="project" value="UniProtKB-UniRule"/>
</dbReference>
<feature type="binding site" evidence="5">
    <location>
        <position position="37"/>
    </location>
    <ligand>
        <name>AMP</name>
        <dbReference type="ChEBI" id="CHEBI:456215"/>
    </ligand>
</feature>
<evidence type="ECO:0000256" key="5">
    <source>
        <dbReference type="HAMAP-Rule" id="MF_00235"/>
    </source>
</evidence>
<evidence type="ECO:0000313" key="9">
    <source>
        <dbReference type="Proteomes" id="UP000198480"/>
    </source>
</evidence>
<comment type="function">
    <text evidence="5">Catalyzes the reversible transfer of the terminal phosphate group between ATP and AMP. Plays an important role in cellular energy homeostasis and in adenine nucleotide metabolism.</text>
</comment>
<name>A0A239B3S4_9BACT</name>
<dbReference type="Proteomes" id="UP000198480">
    <property type="component" value="Unassembled WGS sequence"/>
</dbReference>
<organism evidence="8 9">
    <name type="scientific">Belliella buryatensis</name>
    <dbReference type="NCBI Taxonomy" id="1500549"/>
    <lineage>
        <taxon>Bacteria</taxon>
        <taxon>Pseudomonadati</taxon>
        <taxon>Bacteroidota</taxon>
        <taxon>Cytophagia</taxon>
        <taxon>Cytophagales</taxon>
        <taxon>Cyclobacteriaceae</taxon>
        <taxon>Belliella</taxon>
    </lineage>
</organism>
<dbReference type="PROSITE" id="PS00113">
    <property type="entry name" value="ADENYLATE_KINASE"/>
    <property type="match status" value="1"/>
</dbReference>
<feature type="binding site" evidence="5">
    <location>
        <position position="128"/>
    </location>
    <ligand>
        <name>ATP</name>
        <dbReference type="ChEBI" id="CHEBI:30616"/>
    </ligand>
</feature>
<feature type="binding site" evidence="5">
    <location>
        <position position="93"/>
    </location>
    <ligand>
        <name>AMP</name>
        <dbReference type="ChEBI" id="CHEBI:456215"/>
    </ligand>
</feature>
<comment type="similarity">
    <text evidence="5 6">Belongs to the adenylate kinase family.</text>
</comment>
<feature type="binding site" evidence="5">
    <location>
        <position position="174"/>
    </location>
    <ligand>
        <name>ATP</name>
        <dbReference type="ChEBI" id="CHEBI:30616"/>
    </ligand>
</feature>
<dbReference type="InterPro" id="IPR000850">
    <property type="entry name" value="Adenylat/UMP-CMP_kin"/>
</dbReference>
<evidence type="ECO:0000256" key="2">
    <source>
        <dbReference type="ARBA" id="ARBA00022727"/>
    </source>
</evidence>
<protein>
    <recommendedName>
        <fullName evidence="5 7">Adenylate kinase</fullName>
        <shortName evidence="5">AK</shortName>
        <ecNumber evidence="5 7">2.7.4.3</ecNumber>
    </recommendedName>
    <alternativeName>
        <fullName evidence="5">ATP-AMP transphosphorylase</fullName>
    </alternativeName>
    <alternativeName>
        <fullName evidence="5">ATP:AMP phosphotransferase</fullName>
    </alternativeName>
    <alternativeName>
        <fullName evidence="5">Adenylate monophosphate kinase</fullName>
    </alternativeName>
</protein>
<evidence type="ECO:0000256" key="6">
    <source>
        <dbReference type="RuleBase" id="RU003330"/>
    </source>
</evidence>
<evidence type="ECO:0000313" key="8">
    <source>
        <dbReference type="EMBL" id="SNS02527.1"/>
    </source>
</evidence>